<dbReference type="GO" id="GO:0033573">
    <property type="term" value="C:high-affinity iron permease complex"/>
    <property type="evidence" value="ECO:0007669"/>
    <property type="project" value="InterPro"/>
</dbReference>
<evidence type="ECO:0000256" key="3">
    <source>
        <dbReference type="ARBA" id="ARBA00022692"/>
    </source>
</evidence>
<dbReference type="InterPro" id="IPR004923">
    <property type="entry name" value="FTR1/Fip1/EfeU"/>
</dbReference>
<dbReference type="EMBL" id="CP015118">
    <property type="protein sequence ID" value="ARN19956.1"/>
    <property type="molecule type" value="Genomic_DNA"/>
</dbReference>
<dbReference type="Proteomes" id="UP000193427">
    <property type="component" value="Chromosome"/>
</dbReference>
<evidence type="ECO:0000256" key="5">
    <source>
        <dbReference type="ARBA" id="ARBA00023136"/>
    </source>
</evidence>
<keyword evidence="3" id="KW-0812">Transmembrane</keyword>
<dbReference type="PANTHER" id="PTHR31632">
    <property type="entry name" value="IRON TRANSPORTER FTH1"/>
    <property type="match status" value="1"/>
</dbReference>
<evidence type="ECO:0000256" key="2">
    <source>
        <dbReference type="ARBA" id="ARBA00008333"/>
    </source>
</evidence>
<dbReference type="STRING" id="946333.A4W93_08530"/>
<evidence type="ECO:0000256" key="1">
    <source>
        <dbReference type="ARBA" id="ARBA00004141"/>
    </source>
</evidence>
<dbReference type="KEGG" id="rgu:A4W93_08530"/>
<reference evidence="6 7" key="1">
    <citation type="submission" date="2016-04" db="EMBL/GenBank/DDBJ databases">
        <title>Complete genome sequence of natural rubber-degrading, novel Gram-negative bacterium, Rhizobacter gummiphilus strain NS21.</title>
        <authorList>
            <person name="Tabata M."/>
            <person name="Kasai D."/>
            <person name="Fukuda M."/>
        </authorList>
    </citation>
    <scope>NUCLEOTIDE SEQUENCE [LARGE SCALE GENOMIC DNA]</scope>
    <source>
        <strain evidence="6 7">NS21</strain>
    </source>
</reference>
<dbReference type="AlphaFoldDB" id="A0A1W6L6X5"/>
<evidence type="ECO:0000313" key="6">
    <source>
        <dbReference type="EMBL" id="ARN19956.1"/>
    </source>
</evidence>
<dbReference type="OrthoDB" id="8859690at2"/>
<proteinExistence type="inferred from homology"/>
<comment type="subcellular location">
    <subcellularLocation>
        <location evidence="1">Membrane</location>
        <topology evidence="1">Multi-pass membrane protein</topology>
    </subcellularLocation>
</comment>
<organism evidence="6 7">
    <name type="scientific">Piscinibacter gummiphilus</name>
    <dbReference type="NCBI Taxonomy" id="946333"/>
    <lineage>
        <taxon>Bacteria</taxon>
        <taxon>Pseudomonadati</taxon>
        <taxon>Pseudomonadota</taxon>
        <taxon>Betaproteobacteria</taxon>
        <taxon>Burkholderiales</taxon>
        <taxon>Sphaerotilaceae</taxon>
        <taxon>Piscinibacter</taxon>
    </lineage>
</organism>
<dbReference type="GO" id="GO:0015093">
    <property type="term" value="F:ferrous iron transmembrane transporter activity"/>
    <property type="evidence" value="ECO:0007669"/>
    <property type="project" value="TreeGrafter"/>
</dbReference>
<gene>
    <name evidence="6" type="ORF">A4W93_08530</name>
</gene>
<dbReference type="RefSeq" id="WP_085750227.1">
    <property type="nucleotide sequence ID" value="NZ_BSPR01000008.1"/>
</dbReference>
<evidence type="ECO:0000256" key="4">
    <source>
        <dbReference type="ARBA" id="ARBA00022989"/>
    </source>
</evidence>
<comment type="similarity">
    <text evidence="2">Belongs to the oxidase-dependent Fe transporter (OFeT) (TC 9.A.10.1) family.</text>
</comment>
<name>A0A1W6L6X5_9BURK</name>
<sequence length="247" mass="26142">MFNALFVTLRECAELLLIAQAAAEYLRNAARADLARGLPGAMGLGVLAGAALSAAAAAYPWDPRLSAGISALFAAAILFLTTSMLSSAQIIRSRTQLAADAWTARPSATIWVGVFGVIVGLRESVELAFFLHETHDEAGPADTATGFGLGLLATGLLAAAYRPLRTRVGMLSVFRLSALLMALLSIQLILKGCAELVLASVAHDSTLPDRLAPFMEGGAWYGWLCAALMLYPVVAMARTWWSETSTR</sequence>
<accession>A0A1W6L6X5</accession>
<keyword evidence="4" id="KW-1133">Transmembrane helix</keyword>
<dbReference type="PANTHER" id="PTHR31632:SF2">
    <property type="entry name" value="PLASMA MEMBRANE IRON PERMEASE"/>
    <property type="match status" value="1"/>
</dbReference>
<evidence type="ECO:0000313" key="7">
    <source>
        <dbReference type="Proteomes" id="UP000193427"/>
    </source>
</evidence>
<keyword evidence="7" id="KW-1185">Reference proteome</keyword>
<keyword evidence="5" id="KW-0472">Membrane</keyword>
<protein>
    <submittedName>
        <fullName evidence="6">Uncharacterized protein</fullName>
    </submittedName>
</protein>